<feature type="transmembrane region" description="Helical" evidence="6">
    <location>
        <begin position="106"/>
        <end position="126"/>
    </location>
</feature>
<feature type="transmembrane region" description="Helical" evidence="6">
    <location>
        <begin position="178"/>
        <end position="199"/>
    </location>
</feature>
<name>A0ABW1FXC9_9ACTN</name>
<dbReference type="InterPro" id="IPR002293">
    <property type="entry name" value="AA/rel_permease1"/>
</dbReference>
<dbReference type="Gene3D" id="3.30.565.10">
    <property type="entry name" value="Histidine kinase-like ATPase, C-terminal domain"/>
    <property type="match status" value="1"/>
</dbReference>
<dbReference type="Pfam" id="PF07228">
    <property type="entry name" value="SpoIIE"/>
    <property type="match status" value="1"/>
</dbReference>
<feature type="transmembrane region" description="Helical" evidence="6">
    <location>
        <begin position="432"/>
        <end position="454"/>
    </location>
</feature>
<dbReference type="Pfam" id="PF13581">
    <property type="entry name" value="HATPase_c_2"/>
    <property type="match status" value="1"/>
</dbReference>
<keyword evidence="3" id="KW-0378">Hydrolase</keyword>
<feature type="transmembrane region" description="Helical" evidence="6">
    <location>
        <begin position="474"/>
        <end position="496"/>
    </location>
</feature>
<reference evidence="9" key="1">
    <citation type="journal article" date="2019" name="Int. J. Syst. Evol. Microbiol.">
        <title>The Global Catalogue of Microorganisms (GCM) 10K type strain sequencing project: providing services to taxonomists for standard genome sequencing and annotation.</title>
        <authorList>
            <consortium name="The Broad Institute Genomics Platform"/>
            <consortium name="The Broad Institute Genome Sequencing Center for Infectious Disease"/>
            <person name="Wu L."/>
            <person name="Ma J."/>
        </authorList>
    </citation>
    <scope>NUCLEOTIDE SEQUENCE [LARGE SCALE GENOMIC DNA]</scope>
    <source>
        <strain evidence="9">JCM 4816</strain>
    </source>
</reference>
<organism evidence="8 9">
    <name type="scientific">Streptacidiphilus monticola</name>
    <dbReference type="NCBI Taxonomy" id="2161674"/>
    <lineage>
        <taxon>Bacteria</taxon>
        <taxon>Bacillati</taxon>
        <taxon>Actinomycetota</taxon>
        <taxon>Actinomycetes</taxon>
        <taxon>Kitasatosporales</taxon>
        <taxon>Streptomycetaceae</taxon>
        <taxon>Streptacidiphilus</taxon>
    </lineage>
</organism>
<feature type="transmembrane region" description="Helical" evidence="6">
    <location>
        <begin position="52"/>
        <end position="77"/>
    </location>
</feature>
<dbReference type="Proteomes" id="UP001596174">
    <property type="component" value="Unassembled WGS sequence"/>
</dbReference>
<keyword evidence="2 6" id="KW-0812">Transmembrane</keyword>
<dbReference type="RefSeq" id="WP_380580072.1">
    <property type="nucleotide sequence ID" value="NZ_JBHSQJ010000013.1"/>
</dbReference>
<sequence length="868" mass="90769">MSRLDGTAVPAAPVAQAGAGRKGLKAGALGLFSSVTLGLASTAPAYSMASALGVVAVAVGLRTPMVMVLAFVPMLLIAYAYKELNAIDADCGTTFVWAGRAFGPRVGWMGGWGIIVADVIFMANIAEIAGRYGFRLLGLDALAASRGWTTAAGAVWIAAMTAVCYVGIEVSARLQRWLVCLEVALLALFAVAALVRVYGGNPGPGSIHVEPGWFDPFRIPSAQSLTTGILAAVIIYWGWDTAVAVNEETADSKRTPGRAAVICTVLLLVIYTLVATSAQAFGGVGAHGTGLANPAAADDVFSGLGSAVFGHHGAGPYLSRLLILMVLTSSVAATLTTILPTARTVFSMAAHRAVPAGFARLHSRFLTPTWSTVSMGAASLGVFFLLHAVSRNILSDTIESVGLAIAFYYGLTGFACTWYYRRTLTRSVRDLLTKGILPGLGGLIMLFLFCYAAFDVYADPHHGATSVHLPLVGRVGGVTVLGLGALLIGVVLMLVVTREHTTTLRLQHNLLPRALPPHPAGELAGRYLPADSRSGVGGDWYDVIPLSSGRLGLVVGDVLAHGLRAAATMGGLRTSLRALARLDLDPDELLTHLGDLVDSGEHGGEGLAVTCLYAVYDPVTGRCTMAAAGHPPPLVVPADGGVAHCPDLPSGPPLGVSGPPFQSTELELPEHSLIALFTDGLVRAADRDTAAGVEMLTGVLAARAGPLDQLADSAVTSLLPGPVDDDAALLLVRTRRLPADQVADWQIPPEPGAVADARAAATRQLTAWGLDELAFTTELVVSELVTNAVRYADGPIRLRLIRDHALICEVADTGHTSPHLRHAASDEEGGRGLYIIAQLTDRWGTRYTSTGKTIWVEQSLNTAHDAER</sequence>
<evidence type="ECO:0000256" key="5">
    <source>
        <dbReference type="ARBA" id="ARBA00023136"/>
    </source>
</evidence>
<keyword evidence="5 6" id="KW-0472">Membrane</keyword>
<comment type="caution">
    <text evidence="8">The sequence shown here is derived from an EMBL/GenBank/DDBJ whole genome shotgun (WGS) entry which is preliminary data.</text>
</comment>
<keyword evidence="9" id="KW-1185">Reference proteome</keyword>
<dbReference type="CDD" id="cd16936">
    <property type="entry name" value="HATPase_RsbW-like"/>
    <property type="match status" value="1"/>
</dbReference>
<accession>A0ABW1FXC9</accession>
<dbReference type="InterPro" id="IPR052016">
    <property type="entry name" value="Bact_Sigma-Reg"/>
</dbReference>
<evidence type="ECO:0000259" key="7">
    <source>
        <dbReference type="SMART" id="SM00331"/>
    </source>
</evidence>
<proteinExistence type="predicted"/>
<evidence type="ECO:0000256" key="2">
    <source>
        <dbReference type="ARBA" id="ARBA00022692"/>
    </source>
</evidence>
<dbReference type="InterPro" id="IPR036457">
    <property type="entry name" value="PPM-type-like_dom_sf"/>
</dbReference>
<feature type="transmembrane region" description="Helical" evidence="6">
    <location>
        <begin position="321"/>
        <end position="342"/>
    </location>
</feature>
<dbReference type="SUPFAM" id="SSF55874">
    <property type="entry name" value="ATPase domain of HSP90 chaperone/DNA topoisomerase II/histidine kinase"/>
    <property type="match status" value="1"/>
</dbReference>
<evidence type="ECO:0000313" key="9">
    <source>
        <dbReference type="Proteomes" id="UP001596174"/>
    </source>
</evidence>
<dbReference type="EMBL" id="JBHSQJ010000013">
    <property type="protein sequence ID" value="MFC5906552.1"/>
    <property type="molecule type" value="Genomic_DNA"/>
</dbReference>
<feature type="transmembrane region" description="Helical" evidence="6">
    <location>
        <begin position="219"/>
        <end position="239"/>
    </location>
</feature>
<gene>
    <name evidence="8" type="ORF">ACFP3V_04865</name>
</gene>
<feature type="transmembrane region" description="Helical" evidence="6">
    <location>
        <begin position="26"/>
        <end position="46"/>
    </location>
</feature>
<dbReference type="Gene3D" id="1.20.1740.10">
    <property type="entry name" value="Amino acid/polyamine transporter I"/>
    <property type="match status" value="1"/>
</dbReference>
<dbReference type="Gene3D" id="3.60.40.10">
    <property type="entry name" value="PPM-type phosphatase domain"/>
    <property type="match status" value="1"/>
</dbReference>
<feature type="transmembrane region" description="Helical" evidence="6">
    <location>
        <begin position="259"/>
        <end position="281"/>
    </location>
</feature>
<feature type="transmembrane region" description="Helical" evidence="6">
    <location>
        <begin position="401"/>
        <end position="420"/>
    </location>
</feature>
<protein>
    <submittedName>
        <fullName evidence="8">Amino acid permease</fullName>
    </submittedName>
</protein>
<feature type="transmembrane region" description="Helical" evidence="6">
    <location>
        <begin position="146"/>
        <end position="166"/>
    </location>
</feature>
<evidence type="ECO:0000256" key="6">
    <source>
        <dbReference type="SAM" id="Phobius"/>
    </source>
</evidence>
<evidence type="ECO:0000313" key="8">
    <source>
        <dbReference type="EMBL" id="MFC5906552.1"/>
    </source>
</evidence>
<feature type="domain" description="PPM-type phosphatase" evidence="7">
    <location>
        <begin position="518"/>
        <end position="734"/>
    </location>
</feature>
<dbReference type="InterPro" id="IPR001932">
    <property type="entry name" value="PPM-type_phosphatase-like_dom"/>
</dbReference>
<dbReference type="Pfam" id="PF13520">
    <property type="entry name" value="AA_permease_2"/>
    <property type="match status" value="1"/>
</dbReference>
<dbReference type="InterPro" id="IPR003594">
    <property type="entry name" value="HATPase_dom"/>
</dbReference>
<evidence type="ECO:0000256" key="1">
    <source>
        <dbReference type="ARBA" id="ARBA00004141"/>
    </source>
</evidence>
<keyword evidence="4 6" id="KW-1133">Transmembrane helix</keyword>
<comment type="subcellular location">
    <subcellularLocation>
        <location evidence="1">Membrane</location>
        <topology evidence="1">Multi-pass membrane protein</topology>
    </subcellularLocation>
</comment>
<dbReference type="PANTHER" id="PTHR43156:SF2">
    <property type="entry name" value="STAGE II SPORULATION PROTEIN E"/>
    <property type="match status" value="1"/>
</dbReference>
<evidence type="ECO:0000256" key="3">
    <source>
        <dbReference type="ARBA" id="ARBA00022801"/>
    </source>
</evidence>
<dbReference type="InterPro" id="IPR036890">
    <property type="entry name" value="HATPase_C_sf"/>
</dbReference>
<evidence type="ECO:0000256" key="4">
    <source>
        <dbReference type="ARBA" id="ARBA00022989"/>
    </source>
</evidence>
<feature type="transmembrane region" description="Helical" evidence="6">
    <location>
        <begin position="370"/>
        <end position="389"/>
    </location>
</feature>
<dbReference type="SMART" id="SM00331">
    <property type="entry name" value="PP2C_SIG"/>
    <property type="match status" value="1"/>
</dbReference>
<dbReference type="PANTHER" id="PTHR43156">
    <property type="entry name" value="STAGE II SPORULATION PROTEIN E-RELATED"/>
    <property type="match status" value="1"/>
</dbReference>